<dbReference type="Proteomes" id="UP000765509">
    <property type="component" value="Unassembled WGS sequence"/>
</dbReference>
<protein>
    <submittedName>
        <fullName evidence="1">Uncharacterized protein</fullName>
    </submittedName>
</protein>
<dbReference type="OrthoDB" id="7691805at2759"/>
<dbReference type="EMBL" id="AVOT02013667">
    <property type="protein sequence ID" value="MBW0496515.1"/>
    <property type="molecule type" value="Genomic_DNA"/>
</dbReference>
<accession>A0A9Q3D659</accession>
<gene>
    <name evidence="1" type="ORF">O181_036230</name>
</gene>
<keyword evidence="2" id="KW-1185">Reference proteome</keyword>
<name>A0A9Q3D659_9BASI</name>
<evidence type="ECO:0000313" key="2">
    <source>
        <dbReference type="Proteomes" id="UP000765509"/>
    </source>
</evidence>
<reference evidence="1" key="1">
    <citation type="submission" date="2021-03" db="EMBL/GenBank/DDBJ databases">
        <title>Draft genome sequence of rust myrtle Austropuccinia psidii MF-1, a brazilian biotype.</title>
        <authorList>
            <person name="Quecine M.C."/>
            <person name="Pachon D.M.R."/>
            <person name="Bonatelli M.L."/>
            <person name="Correr F.H."/>
            <person name="Franceschini L.M."/>
            <person name="Leite T.F."/>
            <person name="Margarido G.R.A."/>
            <person name="Almeida C.A."/>
            <person name="Ferrarezi J.A."/>
            <person name="Labate C.A."/>
        </authorList>
    </citation>
    <scope>NUCLEOTIDE SEQUENCE</scope>
    <source>
        <strain evidence="1">MF-1</strain>
    </source>
</reference>
<organism evidence="1 2">
    <name type="scientific">Austropuccinia psidii MF-1</name>
    <dbReference type="NCBI Taxonomy" id="1389203"/>
    <lineage>
        <taxon>Eukaryota</taxon>
        <taxon>Fungi</taxon>
        <taxon>Dikarya</taxon>
        <taxon>Basidiomycota</taxon>
        <taxon>Pucciniomycotina</taxon>
        <taxon>Pucciniomycetes</taxon>
        <taxon>Pucciniales</taxon>
        <taxon>Sphaerophragmiaceae</taxon>
        <taxon>Austropuccinia</taxon>
    </lineage>
</organism>
<evidence type="ECO:0000313" key="1">
    <source>
        <dbReference type="EMBL" id="MBW0496515.1"/>
    </source>
</evidence>
<sequence>MFNDPKIFTNITQLTQQIELAKGSTIQASVTRTVQTELPHCILELSNCLLVNKLSYNLMSLGAIMKPNYKILTHNNKLFKLVDHNNNIILNGTFNSGNFEVTIEQNQDLATITNHKNILTLNQAAGHPSSECLGKMFSTLTTTNLQCLTGNLCKITKSPFKGTFPTRQ</sequence>
<dbReference type="AlphaFoldDB" id="A0A9Q3D659"/>
<comment type="caution">
    <text evidence="1">The sequence shown here is derived from an EMBL/GenBank/DDBJ whole genome shotgun (WGS) entry which is preliminary data.</text>
</comment>
<proteinExistence type="predicted"/>